<dbReference type="PROSITE" id="PS50110">
    <property type="entry name" value="RESPONSE_REGULATORY"/>
    <property type="match status" value="1"/>
</dbReference>
<dbReference type="CDD" id="cd00082">
    <property type="entry name" value="HisKA"/>
    <property type="match status" value="1"/>
</dbReference>
<keyword evidence="4 9" id="KW-0808">Transferase</keyword>
<dbReference type="Gene3D" id="1.10.287.130">
    <property type="match status" value="1"/>
</dbReference>
<dbReference type="CDD" id="cd00075">
    <property type="entry name" value="HATPase"/>
    <property type="match status" value="1"/>
</dbReference>
<keyword evidence="5" id="KW-0902">Two-component regulatory system</keyword>
<dbReference type="Pfam" id="PF00072">
    <property type="entry name" value="Response_reg"/>
    <property type="match status" value="1"/>
</dbReference>
<dbReference type="EMBL" id="DSRU01000342">
    <property type="protein sequence ID" value="HFN00790.1"/>
    <property type="molecule type" value="Genomic_DNA"/>
</dbReference>
<feature type="domain" description="Histidine kinase" evidence="7">
    <location>
        <begin position="116"/>
        <end position="330"/>
    </location>
</feature>
<dbReference type="InterPro" id="IPR036890">
    <property type="entry name" value="HATPase_C_sf"/>
</dbReference>
<dbReference type="InterPro" id="IPR004358">
    <property type="entry name" value="Sig_transdc_His_kin-like_C"/>
</dbReference>
<keyword evidence="4 9" id="KW-0418">Kinase</keyword>
<evidence type="ECO:0000256" key="1">
    <source>
        <dbReference type="ARBA" id="ARBA00000085"/>
    </source>
</evidence>
<dbReference type="GO" id="GO:0000155">
    <property type="term" value="F:phosphorelay sensor kinase activity"/>
    <property type="evidence" value="ECO:0007669"/>
    <property type="project" value="InterPro"/>
</dbReference>
<evidence type="ECO:0000313" key="9">
    <source>
        <dbReference type="EMBL" id="HFN00790.1"/>
    </source>
</evidence>
<dbReference type="Gene3D" id="3.40.50.2300">
    <property type="match status" value="1"/>
</dbReference>
<evidence type="ECO:0000256" key="5">
    <source>
        <dbReference type="ARBA" id="ARBA00023012"/>
    </source>
</evidence>
<dbReference type="SMART" id="SM00387">
    <property type="entry name" value="HATPase_c"/>
    <property type="match status" value="1"/>
</dbReference>
<keyword evidence="3" id="KW-0597">Phosphoprotein</keyword>
<evidence type="ECO:0000256" key="6">
    <source>
        <dbReference type="PROSITE-ProRule" id="PRU00169"/>
    </source>
</evidence>
<dbReference type="PRINTS" id="PR00344">
    <property type="entry name" value="BCTRLSENSOR"/>
</dbReference>
<dbReference type="InterPro" id="IPR003594">
    <property type="entry name" value="HATPase_dom"/>
</dbReference>
<dbReference type="Pfam" id="PF00512">
    <property type="entry name" value="HisKA"/>
    <property type="match status" value="1"/>
</dbReference>
<dbReference type="InterPro" id="IPR001789">
    <property type="entry name" value="Sig_transdc_resp-reg_receiver"/>
</dbReference>
<evidence type="ECO:0000256" key="4">
    <source>
        <dbReference type="ARBA" id="ARBA00022777"/>
    </source>
</evidence>
<dbReference type="PANTHER" id="PTHR43547:SF2">
    <property type="entry name" value="HYBRID SIGNAL TRANSDUCTION HISTIDINE KINASE C"/>
    <property type="match status" value="1"/>
</dbReference>
<comment type="catalytic activity">
    <reaction evidence="1">
        <text>ATP + protein L-histidine = ADP + protein N-phospho-L-histidine.</text>
        <dbReference type="EC" id="2.7.13.3"/>
    </reaction>
</comment>
<gene>
    <name evidence="9" type="ORF">ENR64_24160</name>
</gene>
<dbReference type="SMART" id="SM00388">
    <property type="entry name" value="HisKA"/>
    <property type="match status" value="1"/>
</dbReference>
<dbReference type="PANTHER" id="PTHR43547">
    <property type="entry name" value="TWO-COMPONENT HISTIDINE KINASE"/>
    <property type="match status" value="1"/>
</dbReference>
<comment type="caution">
    <text evidence="6">Lacks conserved residue(s) required for the propagation of feature annotation.</text>
</comment>
<feature type="domain" description="Response regulatory" evidence="8">
    <location>
        <begin position="1"/>
        <end position="94"/>
    </location>
</feature>
<dbReference type="Gene3D" id="3.30.565.10">
    <property type="entry name" value="Histidine kinase-like ATPase, C-terminal domain"/>
    <property type="match status" value="1"/>
</dbReference>
<dbReference type="InterPro" id="IPR036097">
    <property type="entry name" value="HisK_dim/P_sf"/>
</dbReference>
<dbReference type="InterPro" id="IPR003661">
    <property type="entry name" value="HisK_dim/P_dom"/>
</dbReference>
<dbReference type="EC" id="2.7.13.3" evidence="2"/>
<dbReference type="PROSITE" id="PS50109">
    <property type="entry name" value="HIS_KIN"/>
    <property type="match status" value="1"/>
</dbReference>
<name>A0A7C3KGT8_9CYAN</name>
<comment type="caution">
    <text evidence="9">The sequence shown here is derived from an EMBL/GenBank/DDBJ whole genome shotgun (WGS) entry which is preliminary data.</text>
</comment>
<dbReference type="SUPFAM" id="SSF52172">
    <property type="entry name" value="CheY-like"/>
    <property type="match status" value="1"/>
</dbReference>
<evidence type="ECO:0000256" key="2">
    <source>
        <dbReference type="ARBA" id="ARBA00012438"/>
    </source>
</evidence>
<dbReference type="InterPro" id="IPR011006">
    <property type="entry name" value="CheY-like_superfamily"/>
</dbReference>
<reference evidence="9" key="1">
    <citation type="journal article" date="2020" name="mSystems">
        <title>Genome- and Community-Level Interaction Insights into Carbon Utilization and Element Cycling Functions of Hydrothermarchaeota in Hydrothermal Sediment.</title>
        <authorList>
            <person name="Zhou Z."/>
            <person name="Liu Y."/>
            <person name="Xu W."/>
            <person name="Pan J."/>
            <person name="Luo Z.H."/>
            <person name="Li M."/>
        </authorList>
    </citation>
    <scope>NUCLEOTIDE SEQUENCE [LARGE SCALE GENOMIC DNA]</scope>
    <source>
        <strain evidence="9">SpSt-418</strain>
    </source>
</reference>
<sequence length="330" mass="36631">MTQSREERVHSSCHPNSRQCFSQLNFVNPLNGYDGIELCRKIKANRLWCHIPIVMVTSLNSKEDLAKCLNAGANDFLTKPVSSQELCARVSSMLRIKQQYDDLQRLLQLREDMVSMIVHDLRNPLSSILLATELLRITNEVTESGQKKVDKIEVAAHQLQLQIDSLLFMAKLESGKMLLTLSEIDLCALCTSALEDFEAVAAQKSITLISQLPEPGGSVRVDANIFRRVLDNLLSNSIKFSPSKHKIVLQAHYLETGGAMIRVIDQGPGVSEELKRHIFEKYEIGTLMNGVSQTGLGLAFVKMAIETHGGTIDVENNKPSGTTFTLEIPG</sequence>
<accession>A0A7C3KGT8</accession>
<evidence type="ECO:0000256" key="3">
    <source>
        <dbReference type="ARBA" id="ARBA00022553"/>
    </source>
</evidence>
<evidence type="ECO:0000259" key="8">
    <source>
        <dbReference type="PROSITE" id="PS50110"/>
    </source>
</evidence>
<proteinExistence type="predicted"/>
<protein>
    <recommendedName>
        <fullName evidence="2">histidine kinase</fullName>
        <ecNumber evidence="2">2.7.13.3</ecNumber>
    </recommendedName>
</protein>
<dbReference type="SUPFAM" id="SSF55874">
    <property type="entry name" value="ATPase domain of HSP90 chaperone/DNA topoisomerase II/histidine kinase"/>
    <property type="match status" value="1"/>
</dbReference>
<evidence type="ECO:0000259" key="7">
    <source>
        <dbReference type="PROSITE" id="PS50109"/>
    </source>
</evidence>
<dbReference type="InterPro" id="IPR005467">
    <property type="entry name" value="His_kinase_dom"/>
</dbReference>
<dbReference type="Pfam" id="PF02518">
    <property type="entry name" value="HATPase_c"/>
    <property type="match status" value="1"/>
</dbReference>
<organism evidence="9">
    <name type="scientific">Oscillatoriales cyanobacterium SpSt-418</name>
    <dbReference type="NCBI Taxonomy" id="2282169"/>
    <lineage>
        <taxon>Bacteria</taxon>
        <taxon>Bacillati</taxon>
        <taxon>Cyanobacteriota</taxon>
        <taxon>Cyanophyceae</taxon>
        <taxon>Oscillatoriophycideae</taxon>
        <taxon>Oscillatoriales</taxon>
    </lineage>
</organism>
<dbReference type="SUPFAM" id="SSF47384">
    <property type="entry name" value="Homodimeric domain of signal transducing histidine kinase"/>
    <property type="match status" value="1"/>
</dbReference>
<dbReference type="AlphaFoldDB" id="A0A7C3KGT8"/>